<dbReference type="Pfam" id="PF07275">
    <property type="entry name" value="ArdA"/>
    <property type="match status" value="1"/>
</dbReference>
<reference evidence="2" key="1">
    <citation type="submission" date="2022-06" db="EMBL/GenBank/DDBJ databases">
        <title>Amycolatopsis iheyaensis sp. nov., a new species of the genus Amycolatopsis isolated from soil in Iheya island, Japan.</title>
        <authorList>
            <person name="Ngamcharungchit C."/>
            <person name="Kanto H."/>
            <person name="Take A."/>
            <person name="Intra B."/>
            <person name="Matsumoto A."/>
            <person name="Panbangred W."/>
            <person name="Inahashi Y."/>
        </authorList>
    </citation>
    <scope>NUCLEOTIDE SEQUENCE</scope>
    <source>
        <strain evidence="2">OK19-0408</strain>
    </source>
</reference>
<evidence type="ECO:0000313" key="3">
    <source>
        <dbReference type="Proteomes" id="UP001144096"/>
    </source>
</evidence>
<comment type="caution">
    <text evidence="2">The sequence shown here is derived from an EMBL/GenBank/DDBJ whole genome shotgun (WGS) entry which is preliminary data.</text>
</comment>
<evidence type="ECO:0000256" key="1">
    <source>
        <dbReference type="SAM" id="MobiDB-lite"/>
    </source>
</evidence>
<dbReference type="RefSeq" id="WP_257920679.1">
    <property type="nucleotide sequence ID" value="NZ_JAMXQV010000007.1"/>
</dbReference>
<accession>A0A9X2NBB7</accession>
<feature type="region of interest" description="Disordered" evidence="1">
    <location>
        <begin position="1"/>
        <end position="32"/>
    </location>
</feature>
<proteinExistence type="predicted"/>
<evidence type="ECO:0000313" key="2">
    <source>
        <dbReference type="EMBL" id="MCR6484041.1"/>
    </source>
</evidence>
<keyword evidence="3" id="KW-1185">Reference proteome</keyword>
<name>A0A9X2NBB7_9PSEU</name>
<organism evidence="2 3">
    <name type="scientific">Amycolatopsis iheyensis</name>
    <dbReference type="NCBI Taxonomy" id="2945988"/>
    <lineage>
        <taxon>Bacteria</taxon>
        <taxon>Bacillati</taxon>
        <taxon>Actinomycetota</taxon>
        <taxon>Actinomycetes</taxon>
        <taxon>Pseudonocardiales</taxon>
        <taxon>Pseudonocardiaceae</taxon>
        <taxon>Amycolatopsis</taxon>
    </lineage>
</organism>
<dbReference type="AlphaFoldDB" id="A0A9X2NBB7"/>
<sequence>MERHLHQPESDDEEPGERPPAFGPERQQPRHPRIYVADLASTERGIEHGLWIDADQTASEIDADIAAMLASSPVPGAKLWAVRSSEDFDGIDLSTVTDSTVIADLARGLVKHGRAFAAWARFVSNDRSRLSEFRDSYIGSYQSREAWAWALVESLGWHRDLDRHVTDTLIRPYVVFDYAAVAEDAEPSWQVLADRDGTVHVFAR</sequence>
<dbReference type="Proteomes" id="UP001144096">
    <property type="component" value="Unassembled WGS sequence"/>
</dbReference>
<dbReference type="InterPro" id="IPR009899">
    <property type="entry name" value="ArdA"/>
</dbReference>
<dbReference type="EMBL" id="JAMXQV010000007">
    <property type="protein sequence ID" value="MCR6484041.1"/>
    <property type="molecule type" value="Genomic_DNA"/>
</dbReference>
<gene>
    <name evidence="2" type="ORF">M8542_14550</name>
</gene>
<protein>
    <submittedName>
        <fullName evidence="2">Antirestriction protein ArdA</fullName>
    </submittedName>
</protein>